<reference evidence="1" key="1">
    <citation type="journal article" date="2007" name="PLoS ONE">
        <title>The first genome sequence of an elite grapevine cultivar (Pinot noir Vitis vinifera L.): coping with a highly heterozygous genome.</title>
        <authorList>
            <person name="Velasco R."/>
            <person name="Zharkikh A."/>
            <person name="Troggio M."/>
            <person name="Cartwright D.A."/>
            <person name="Cestaro A."/>
            <person name="Pruss D."/>
            <person name="Pindo M."/>
            <person name="FitzGerald L.M."/>
            <person name="Vezzulli S."/>
            <person name="Reid J."/>
            <person name="Malacarne G."/>
            <person name="Iliev D."/>
            <person name="Coppola G."/>
            <person name="Wardell B."/>
            <person name="Micheletti D."/>
            <person name="Macalma T."/>
            <person name="Facci M."/>
            <person name="Mitchell J.T."/>
            <person name="Perazzolli M."/>
            <person name="Eldredge G."/>
            <person name="Gatto P."/>
            <person name="Oyzerski R."/>
            <person name="Moretto M."/>
            <person name="Gutin N."/>
            <person name="Stefanini M."/>
            <person name="Chen Y."/>
            <person name="Segala C."/>
            <person name="Davenport C."/>
            <person name="Dematte L."/>
            <person name="Mraz A."/>
            <person name="Battilana J."/>
            <person name="Stormo K."/>
            <person name="Costa F."/>
            <person name="Tao Q."/>
            <person name="Si-Ammour A."/>
            <person name="Harkins T."/>
            <person name="Lackey A."/>
            <person name="Perbost C."/>
            <person name="Taillon B."/>
            <person name="Stella A."/>
            <person name="Solovyev V."/>
            <person name="Fawcett J.A."/>
            <person name="Sterck L."/>
            <person name="Vandepoele K."/>
            <person name="Grando S.M."/>
            <person name="Toppo S."/>
            <person name="Moser C."/>
            <person name="Lanchbury J."/>
            <person name="Bogden R."/>
            <person name="Skolnick M."/>
            <person name="Sgaramella V."/>
            <person name="Bhatnagar S.K."/>
            <person name="Fontana P."/>
            <person name="Gutin A."/>
            <person name="Van de Peer Y."/>
            <person name="Salamini F."/>
            <person name="Viola R."/>
        </authorList>
    </citation>
    <scope>NUCLEOTIDE SEQUENCE</scope>
</reference>
<sequence>MEEAMSSAEIPFKYNMGMMTSGLPKLVIFRVDGIRYKMPRAEIAALSELQGQHLVDLGIKATECFVDLGLKAPEKHSVEEILNEYSCWKTQKNEYADLLTLIEKNFIHSYELNQLKRLESAKKAKLKIPRFLTTYQMAMRHPFAEDEEEVTIKEQHMDRKTMKRI</sequence>
<dbReference type="AlphaFoldDB" id="A5AZX5"/>
<accession>A5AZX5</accession>
<dbReference type="EMBL" id="AM441826">
    <property type="protein sequence ID" value="CAN71867.1"/>
    <property type="molecule type" value="Genomic_DNA"/>
</dbReference>
<organism evidence="1">
    <name type="scientific">Vitis vinifera</name>
    <name type="common">Grape</name>
    <dbReference type="NCBI Taxonomy" id="29760"/>
    <lineage>
        <taxon>Eukaryota</taxon>
        <taxon>Viridiplantae</taxon>
        <taxon>Streptophyta</taxon>
        <taxon>Embryophyta</taxon>
        <taxon>Tracheophyta</taxon>
        <taxon>Spermatophyta</taxon>
        <taxon>Magnoliopsida</taxon>
        <taxon>eudicotyledons</taxon>
        <taxon>Gunneridae</taxon>
        <taxon>Pentapetalae</taxon>
        <taxon>rosids</taxon>
        <taxon>Vitales</taxon>
        <taxon>Vitaceae</taxon>
        <taxon>Viteae</taxon>
        <taxon>Vitis</taxon>
    </lineage>
</organism>
<protein>
    <submittedName>
        <fullName evidence="1">Uncharacterized protein</fullName>
    </submittedName>
</protein>
<name>A5AZX5_VITVI</name>
<proteinExistence type="predicted"/>
<gene>
    <name evidence="1" type="ORF">VITISV_003234</name>
</gene>
<evidence type="ECO:0000313" key="1">
    <source>
        <dbReference type="EMBL" id="CAN71867.1"/>
    </source>
</evidence>